<reference evidence="3" key="1">
    <citation type="submission" date="2013-09" db="EMBL/GenBank/DDBJ databases">
        <title>Corchorus olitorius genome sequencing.</title>
        <authorList>
            <person name="Alam M."/>
            <person name="Haque M.S."/>
            <person name="Islam M.S."/>
            <person name="Emdad E.M."/>
            <person name="Islam M.M."/>
            <person name="Ahmed B."/>
            <person name="Halim A."/>
            <person name="Hossen Q.M.M."/>
            <person name="Hossain M.Z."/>
            <person name="Ahmed R."/>
            <person name="Khan M.M."/>
            <person name="Islam R."/>
            <person name="Rashid M.M."/>
            <person name="Khan S.A."/>
            <person name="Rahman M.S."/>
            <person name="Alam M."/>
            <person name="Yahiya A.S."/>
            <person name="Khan M.S."/>
            <person name="Azam M.S."/>
            <person name="Haque T."/>
            <person name="Lashkar M.Z.H."/>
            <person name="Akhand A.I."/>
            <person name="Morshed G."/>
            <person name="Roy S."/>
            <person name="Uddin K.S."/>
            <person name="Rabeya T."/>
            <person name="Hossain A.S."/>
            <person name="Chowdhury A."/>
            <person name="Snigdha A.R."/>
            <person name="Mortoza M.S."/>
            <person name="Matin S.A."/>
            <person name="Hoque S.M.E."/>
            <person name="Islam M.K."/>
            <person name="Roy D.K."/>
            <person name="Haider R."/>
            <person name="Moosa M.M."/>
            <person name="Elias S.M."/>
            <person name="Hasan A.M."/>
            <person name="Jahan S."/>
            <person name="Shafiuddin M."/>
            <person name="Mahmood N."/>
            <person name="Shommy N.S."/>
        </authorList>
    </citation>
    <scope>NUCLEOTIDE SEQUENCE [LARGE SCALE GENOMIC DNA]</scope>
    <source>
        <strain evidence="3">cv. O-4</strain>
    </source>
</reference>
<evidence type="ECO:0000313" key="3">
    <source>
        <dbReference type="Proteomes" id="UP000187203"/>
    </source>
</evidence>
<evidence type="ECO:0000313" key="2">
    <source>
        <dbReference type="EMBL" id="OMO97504.1"/>
    </source>
</evidence>
<comment type="caution">
    <text evidence="2">The sequence shown here is derived from an EMBL/GenBank/DDBJ whole genome shotgun (WGS) entry which is preliminary data.</text>
</comment>
<organism evidence="2 3">
    <name type="scientific">Corchorus olitorius</name>
    <dbReference type="NCBI Taxonomy" id="93759"/>
    <lineage>
        <taxon>Eukaryota</taxon>
        <taxon>Viridiplantae</taxon>
        <taxon>Streptophyta</taxon>
        <taxon>Embryophyta</taxon>
        <taxon>Tracheophyta</taxon>
        <taxon>Spermatophyta</taxon>
        <taxon>Magnoliopsida</taxon>
        <taxon>eudicotyledons</taxon>
        <taxon>Gunneridae</taxon>
        <taxon>Pentapetalae</taxon>
        <taxon>rosids</taxon>
        <taxon>malvids</taxon>
        <taxon>Malvales</taxon>
        <taxon>Malvaceae</taxon>
        <taxon>Grewioideae</taxon>
        <taxon>Apeibeae</taxon>
        <taxon>Corchorus</taxon>
    </lineage>
</organism>
<gene>
    <name evidence="2" type="ORF">COLO4_14567</name>
</gene>
<dbReference type="EMBL" id="AWUE01015439">
    <property type="protein sequence ID" value="OMO97504.1"/>
    <property type="molecule type" value="Genomic_DNA"/>
</dbReference>
<feature type="region of interest" description="Disordered" evidence="1">
    <location>
        <begin position="1"/>
        <end position="48"/>
    </location>
</feature>
<keyword evidence="3" id="KW-1185">Reference proteome</keyword>
<proteinExistence type="predicted"/>
<feature type="compositionally biased region" description="Polar residues" evidence="1">
    <location>
        <begin position="34"/>
        <end position="44"/>
    </location>
</feature>
<accession>A0A1R3JRS6</accession>
<dbReference type="AlphaFoldDB" id="A0A1R3JRS6"/>
<sequence length="80" mass="9204">MSANGLTCQREGYTRKKQHPEISRHCISKKQQEKWQNGNGTSPEIDNCGSRNEIKLPNIGQIWHHQPYHIGIKEIRPGKS</sequence>
<dbReference type="Proteomes" id="UP000187203">
    <property type="component" value="Unassembled WGS sequence"/>
</dbReference>
<name>A0A1R3JRS6_9ROSI</name>
<evidence type="ECO:0000256" key="1">
    <source>
        <dbReference type="SAM" id="MobiDB-lite"/>
    </source>
</evidence>
<protein>
    <submittedName>
        <fullName evidence="2">Uncharacterized protein</fullName>
    </submittedName>
</protein>